<dbReference type="HAMAP" id="MF_01058">
    <property type="entry name" value="GAP_YihI"/>
    <property type="match status" value="1"/>
</dbReference>
<dbReference type="Proteomes" id="UP000283255">
    <property type="component" value="Unassembled WGS sequence"/>
</dbReference>
<comment type="similarity">
    <text evidence="3">Belongs to the YihI family.</text>
</comment>
<dbReference type="AlphaFoldDB" id="A0A418YIQ1"/>
<evidence type="ECO:0000313" key="5">
    <source>
        <dbReference type="EMBL" id="RJG50525.1"/>
    </source>
</evidence>
<name>A0A418YIQ1_9GAMM</name>
<keyword evidence="2 3" id="KW-0690">Ribosome biogenesis</keyword>
<comment type="caution">
    <text evidence="5">The sequence shown here is derived from an EMBL/GenBank/DDBJ whole genome shotgun (WGS) entry which is preliminary data.</text>
</comment>
<comment type="function">
    <text evidence="3">A GTPase-activating protein (GAP) that modifies Der/EngA GTPase function. May play a role in ribosome biogenesis.</text>
</comment>
<evidence type="ECO:0000256" key="1">
    <source>
        <dbReference type="ARBA" id="ARBA00022468"/>
    </source>
</evidence>
<sequence length="184" mass="20793">MSRNKKSRKINSNGPKLGTRIKQSEEDARLQKRLKKRKGLKAGNRNISEVEKDKPTSQQGSKDPRVGSKKPIALVPEDNKVEKLSQFKPKAKVAKAKPAVNLSPEKELAQIEDDPKLTKLLDYLDEGGVLSAKDNAWVEAKMARHQVLLAELGLLEEDEDESEDAFDTFNKIDTRWMDELEDKD</sequence>
<dbReference type="GO" id="GO:0005096">
    <property type="term" value="F:GTPase activator activity"/>
    <property type="evidence" value="ECO:0007669"/>
    <property type="project" value="UniProtKB-KW"/>
</dbReference>
<keyword evidence="6" id="KW-1185">Reference proteome</keyword>
<keyword evidence="1 3" id="KW-0343">GTPase activation</keyword>
<protein>
    <recommendedName>
        <fullName evidence="3">Der GTPase-activating protein YihI</fullName>
    </recommendedName>
</protein>
<reference evidence="5 6" key="1">
    <citation type="submission" date="2018-09" db="EMBL/GenBank/DDBJ databases">
        <authorList>
            <person name="Wang F."/>
        </authorList>
    </citation>
    <scope>NUCLEOTIDE SEQUENCE [LARGE SCALE GENOMIC DNA]</scope>
    <source>
        <strain evidence="5 6">PLHSC7-2</strain>
    </source>
</reference>
<dbReference type="GO" id="GO:0042254">
    <property type="term" value="P:ribosome biogenesis"/>
    <property type="evidence" value="ECO:0007669"/>
    <property type="project" value="UniProtKB-KW"/>
</dbReference>
<dbReference type="NCBIfam" id="NF003560">
    <property type="entry name" value="PRK05244.1-1"/>
    <property type="match status" value="1"/>
</dbReference>
<dbReference type="RefSeq" id="WP_119909326.1">
    <property type="nucleotide sequence ID" value="NZ_QZCH01000002.1"/>
</dbReference>
<evidence type="ECO:0000256" key="2">
    <source>
        <dbReference type="ARBA" id="ARBA00022517"/>
    </source>
</evidence>
<evidence type="ECO:0000313" key="6">
    <source>
        <dbReference type="Proteomes" id="UP000283255"/>
    </source>
</evidence>
<dbReference type="EMBL" id="QZCH01000002">
    <property type="protein sequence ID" value="RJG50525.1"/>
    <property type="molecule type" value="Genomic_DNA"/>
</dbReference>
<organism evidence="5 6">
    <name type="scientific">Motilimonas pumila</name>
    <dbReference type="NCBI Taxonomy" id="2303987"/>
    <lineage>
        <taxon>Bacteria</taxon>
        <taxon>Pseudomonadati</taxon>
        <taxon>Pseudomonadota</taxon>
        <taxon>Gammaproteobacteria</taxon>
        <taxon>Alteromonadales</taxon>
        <taxon>Alteromonadales genera incertae sedis</taxon>
        <taxon>Motilimonas</taxon>
    </lineage>
</organism>
<accession>A0A418YIQ1</accession>
<gene>
    <name evidence="3" type="primary">yihI</name>
    <name evidence="5" type="ORF">D1Z90_03325</name>
</gene>
<evidence type="ECO:0000256" key="3">
    <source>
        <dbReference type="HAMAP-Rule" id="MF_01058"/>
    </source>
</evidence>
<feature type="region of interest" description="Disordered" evidence="4">
    <location>
        <begin position="1"/>
        <end position="75"/>
    </location>
</feature>
<dbReference type="InterPro" id="IPR007336">
    <property type="entry name" value="YihI"/>
</dbReference>
<feature type="compositionally biased region" description="Basic residues" evidence="4">
    <location>
        <begin position="31"/>
        <end position="40"/>
    </location>
</feature>
<reference evidence="5 6" key="2">
    <citation type="submission" date="2019-01" db="EMBL/GenBank/DDBJ databases">
        <title>Motilimonas pumilus sp. nov., isolated from the gut of sea cucumber (Apostichopus japonicus).</title>
        <authorList>
            <person name="Wang F.-Q."/>
            <person name="Ren L.-H."/>
            <person name="Lin Y.-W."/>
            <person name="Sun G.-H."/>
            <person name="Du Z.-J."/>
            <person name="Zhao J.-X."/>
            <person name="Liu X.-J."/>
            <person name="Liu L.-J."/>
        </authorList>
    </citation>
    <scope>NUCLEOTIDE SEQUENCE [LARGE SCALE GENOMIC DNA]</scope>
    <source>
        <strain evidence="5 6">PLHSC7-2</strain>
    </source>
</reference>
<comment type="subunit">
    <text evidence="3">Interacts with Der.</text>
</comment>
<proteinExistence type="inferred from homology"/>
<dbReference type="Pfam" id="PF04220">
    <property type="entry name" value="YihI"/>
    <property type="match status" value="1"/>
</dbReference>
<evidence type="ECO:0000256" key="4">
    <source>
        <dbReference type="SAM" id="MobiDB-lite"/>
    </source>
</evidence>
<dbReference type="OrthoDB" id="5677577at2"/>